<dbReference type="SFLD" id="SFLDS00029">
    <property type="entry name" value="Radical_SAM"/>
    <property type="match status" value="1"/>
</dbReference>
<keyword evidence="4" id="KW-0479">Metal-binding</keyword>
<dbReference type="SUPFAM" id="SSF102114">
    <property type="entry name" value="Radical SAM enzymes"/>
    <property type="match status" value="1"/>
</dbReference>
<dbReference type="GO" id="GO:0051539">
    <property type="term" value="F:4 iron, 4 sulfur cluster binding"/>
    <property type="evidence" value="ECO:0007669"/>
    <property type="project" value="InterPro"/>
</dbReference>
<dbReference type="CDD" id="cd01335">
    <property type="entry name" value="Radical_SAM"/>
    <property type="match status" value="1"/>
</dbReference>
<evidence type="ECO:0000259" key="9">
    <source>
        <dbReference type="PROSITE" id="PS51918"/>
    </source>
</evidence>
<dbReference type="InterPro" id="IPR058240">
    <property type="entry name" value="rSAM_sf"/>
</dbReference>
<dbReference type="GO" id="GO:0046872">
    <property type="term" value="F:metal ion binding"/>
    <property type="evidence" value="ECO:0007669"/>
    <property type="project" value="UniProtKB-KW"/>
</dbReference>
<dbReference type="AlphaFoldDB" id="A0A3B0QWJ1"/>
<evidence type="ECO:0000256" key="4">
    <source>
        <dbReference type="ARBA" id="ARBA00022723"/>
    </source>
</evidence>
<proteinExistence type="inferred from homology"/>
<protein>
    <submittedName>
        <fullName evidence="10">Radical SAM family enzyme, similar to coproporphyrinogen III oxidase, oxygen-independent, clustered with nucleoside-triphosphatase RdgB</fullName>
    </submittedName>
</protein>
<dbReference type="PANTHER" id="PTHR13932:SF5">
    <property type="entry name" value="RADICAL S-ADENOSYL METHIONINE DOMAIN-CONTAINING PROTEIN 1, MITOCHONDRIAL"/>
    <property type="match status" value="1"/>
</dbReference>
<feature type="compositionally biased region" description="Polar residues" evidence="8">
    <location>
        <begin position="23"/>
        <end position="39"/>
    </location>
</feature>
<dbReference type="SMART" id="SM00729">
    <property type="entry name" value="Elp3"/>
    <property type="match status" value="1"/>
</dbReference>
<keyword evidence="7" id="KW-0143">Chaperone</keyword>
<evidence type="ECO:0000313" key="10">
    <source>
        <dbReference type="EMBL" id="VAV84489.1"/>
    </source>
</evidence>
<dbReference type="Gene3D" id="3.20.20.70">
    <property type="entry name" value="Aldolase class I"/>
    <property type="match status" value="1"/>
</dbReference>
<feature type="domain" description="Radical SAM core" evidence="9">
    <location>
        <begin position="41"/>
        <end position="286"/>
    </location>
</feature>
<dbReference type="NCBIfam" id="TIGR00539">
    <property type="entry name" value="hemN_rel"/>
    <property type="match status" value="1"/>
</dbReference>
<feature type="region of interest" description="Disordered" evidence="8">
    <location>
        <begin position="1"/>
        <end position="39"/>
    </location>
</feature>
<dbReference type="Pfam" id="PF06969">
    <property type="entry name" value="HemN_C"/>
    <property type="match status" value="1"/>
</dbReference>
<dbReference type="SFLD" id="SFLDG01065">
    <property type="entry name" value="anaerobic_coproporphyrinogen-I"/>
    <property type="match status" value="1"/>
</dbReference>
<name>A0A3B0QWJ1_9ZZZZ</name>
<dbReference type="InterPro" id="IPR004559">
    <property type="entry name" value="HemW-like"/>
</dbReference>
<organism evidence="10">
    <name type="scientific">hydrothermal vent metagenome</name>
    <dbReference type="NCBI Taxonomy" id="652676"/>
    <lineage>
        <taxon>unclassified sequences</taxon>
        <taxon>metagenomes</taxon>
        <taxon>ecological metagenomes</taxon>
    </lineage>
</organism>
<dbReference type="PROSITE" id="PS51918">
    <property type="entry name" value="RADICAL_SAM"/>
    <property type="match status" value="1"/>
</dbReference>
<gene>
    <name evidence="10" type="ORF">MNBD_DELTA01-1117</name>
</gene>
<evidence type="ECO:0000256" key="7">
    <source>
        <dbReference type="ARBA" id="ARBA00023186"/>
    </source>
</evidence>
<keyword evidence="3" id="KW-0949">S-adenosyl-L-methionine</keyword>
<dbReference type="InterPro" id="IPR007197">
    <property type="entry name" value="rSAM"/>
</dbReference>
<dbReference type="InterPro" id="IPR034505">
    <property type="entry name" value="Coproporphyrinogen-III_oxidase"/>
</dbReference>
<accession>A0A3B0QWJ1</accession>
<dbReference type="InterPro" id="IPR006638">
    <property type="entry name" value="Elp3/MiaA/NifB-like_rSAM"/>
</dbReference>
<keyword evidence="2" id="KW-0349">Heme</keyword>
<dbReference type="SFLD" id="SFLDG01082">
    <property type="entry name" value="B12-binding_domain_containing"/>
    <property type="match status" value="1"/>
</dbReference>
<keyword evidence="5" id="KW-0408">Iron</keyword>
<comment type="similarity">
    <text evidence="1">Belongs to the anaerobic coproporphyrinogen-III oxidase family. HemW subfamily.</text>
</comment>
<evidence type="ECO:0000256" key="6">
    <source>
        <dbReference type="ARBA" id="ARBA00023014"/>
    </source>
</evidence>
<evidence type="ECO:0000256" key="5">
    <source>
        <dbReference type="ARBA" id="ARBA00023004"/>
    </source>
</evidence>
<dbReference type="Pfam" id="PF04055">
    <property type="entry name" value="Radical_SAM"/>
    <property type="match status" value="1"/>
</dbReference>
<dbReference type="PANTHER" id="PTHR13932">
    <property type="entry name" value="COPROPORPHYRINIGEN III OXIDASE"/>
    <property type="match status" value="1"/>
</dbReference>
<keyword evidence="6" id="KW-0411">Iron-sulfur</keyword>
<reference evidence="10" key="1">
    <citation type="submission" date="2018-06" db="EMBL/GenBank/DDBJ databases">
        <authorList>
            <person name="Zhirakovskaya E."/>
        </authorList>
    </citation>
    <scope>NUCLEOTIDE SEQUENCE</scope>
</reference>
<dbReference type="EMBL" id="UOEA01000067">
    <property type="protein sequence ID" value="VAV84489.1"/>
    <property type="molecule type" value="Genomic_DNA"/>
</dbReference>
<evidence type="ECO:0000256" key="3">
    <source>
        <dbReference type="ARBA" id="ARBA00022691"/>
    </source>
</evidence>
<evidence type="ECO:0000256" key="1">
    <source>
        <dbReference type="ARBA" id="ARBA00006100"/>
    </source>
</evidence>
<sequence>MPQKSNKPLPHLTISMNVPRLNNKGSGNSPDTGTDTSQTGYDPYHTVGLYLHIPYCKQKCPYCSFASTAVDTAMRLPEREYTDCLKLELKKVLENERIGKETRLCSIYFGGGTPSLFSPALIGELIDAARARLTTDADAEITLEVNPESSGPERLKELKDYGVNRLSIGIQSLNDRELKKLGRLHTAEEAIKAFKDARTAGFTNIGVDIISGVPTQGVSPLSALSETLDKVIELGPDHISVYGLTVEDGTPFARMARDGSLELYNEETERELYVLATGRLEVAGFDHYEISNFARPGMQSRHNSRYWNGEDYIGLGASAHSFMNRQRPGSGNNDIDRDWGRRWWNVADADEYIKITSKGGNPQAGSEILTKEQAIAEAIMLGLRQTKGIDEEGFKGLFGSPPQSHIIRKGLLKEEGKLSEAKHLIHSDKGRLRLTKEGMLLSNEVY</sequence>
<dbReference type="SFLD" id="SFLDF00288">
    <property type="entry name" value="HemN-like__clustered_with_nucl"/>
    <property type="match status" value="1"/>
</dbReference>
<dbReference type="GO" id="GO:0006779">
    <property type="term" value="P:porphyrin-containing compound biosynthetic process"/>
    <property type="evidence" value="ECO:0007669"/>
    <property type="project" value="InterPro"/>
</dbReference>
<dbReference type="SFLD" id="SFLDF00562">
    <property type="entry name" value="HemN-like__clustered_with_heat"/>
    <property type="match status" value="1"/>
</dbReference>
<evidence type="ECO:0000256" key="8">
    <source>
        <dbReference type="SAM" id="MobiDB-lite"/>
    </source>
</evidence>
<dbReference type="GO" id="GO:0004109">
    <property type="term" value="F:coproporphyrinogen oxidase activity"/>
    <property type="evidence" value="ECO:0007669"/>
    <property type="project" value="InterPro"/>
</dbReference>
<dbReference type="InterPro" id="IPR013785">
    <property type="entry name" value="Aldolase_TIM"/>
</dbReference>
<dbReference type="InterPro" id="IPR010723">
    <property type="entry name" value="HemN_C"/>
</dbReference>
<dbReference type="GO" id="GO:0005737">
    <property type="term" value="C:cytoplasm"/>
    <property type="evidence" value="ECO:0007669"/>
    <property type="project" value="InterPro"/>
</dbReference>
<evidence type="ECO:0000256" key="2">
    <source>
        <dbReference type="ARBA" id="ARBA00022617"/>
    </source>
</evidence>